<dbReference type="Proteomes" id="UP000075243">
    <property type="component" value="Chromosome 7"/>
</dbReference>
<feature type="non-terminal residue" evidence="1">
    <location>
        <position position="1"/>
    </location>
</feature>
<keyword evidence="2" id="KW-1185">Reference proteome</keyword>
<dbReference type="AlphaFoldDB" id="A0A151TBB6"/>
<proteinExistence type="predicted"/>
<evidence type="ECO:0000313" key="2">
    <source>
        <dbReference type="Proteomes" id="UP000075243"/>
    </source>
</evidence>
<reference evidence="1 2" key="1">
    <citation type="journal article" date="2012" name="Nat. Biotechnol.">
        <title>Draft genome sequence of pigeonpea (Cajanus cajan), an orphan legume crop of resource-poor farmers.</title>
        <authorList>
            <person name="Varshney R.K."/>
            <person name="Chen W."/>
            <person name="Li Y."/>
            <person name="Bharti A.K."/>
            <person name="Saxena R.K."/>
            <person name="Schlueter J.A."/>
            <person name="Donoghue M.T."/>
            <person name="Azam S."/>
            <person name="Fan G."/>
            <person name="Whaley A.M."/>
            <person name="Farmer A.D."/>
            <person name="Sheridan J."/>
            <person name="Iwata A."/>
            <person name="Tuteja R."/>
            <person name="Penmetsa R.V."/>
            <person name="Wu W."/>
            <person name="Upadhyaya H.D."/>
            <person name="Yang S.P."/>
            <person name="Shah T."/>
            <person name="Saxena K.B."/>
            <person name="Michael T."/>
            <person name="McCombie W.R."/>
            <person name="Yang B."/>
            <person name="Zhang G."/>
            <person name="Yang H."/>
            <person name="Wang J."/>
            <person name="Spillane C."/>
            <person name="Cook D.R."/>
            <person name="May G.D."/>
            <person name="Xu X."/>
            <person name="Jackson S.A."/>
        </authorList>
    </citation>
    <scope>NUCLEOTIDE SEQUENCE [LARGE SCALE GENOMIC DNA]</scope>
    <source>
        <strain evidence="2">cv. Asha</strain>
    </source>
</reference>
<dbReference type="Gramene" id="C.cajan_18394.t">
    <property type="protein sequence ID" value="C.cajan_18394.t.cds1"/>
    <property type="gene ID" value="C.cajan_18394"/>
</dbReference>
<gene>
    <name evidence="1" type="ORF">KK1_018929</name>
</gene>
<evidence type="ECO:0000313" key="1">
    <source>
        <dbReference type="EMBL" id="KYP64337.1"/>
    </source>
</evidence>
<accession>A0A151TBB6</accession>
<name>A0A151TBB6_CAJCA</name>
<protein>
    <submittedName>
        <fullName evidence="1">Uncharacterized protein</fullName>
    </submittedName>
</protein>
<dbReference type="EMBL" id="CM003609">
    <property type="protein sequence ID" value="KYP64337.1"/>
    <property type="molecule type" value="Genomic_DNA"/>
</dbReference>
<sequence length="51" mass="5256">RVAFTPSSLGGTTITSTGRFPLASTQWISAPADKSNFTTSTALTEPPDAAQ</sequence>
<organism evidence="1 2">
    <name type="scientific">Cajanus cajan</name>
    <name type="common">Pigeon pea</name>
    <name type="synonym">Cajanus indicus</name>
    <dbReference type="NCBI Taxonomy" id="3821"/>
    <lineage>
        <taxon>Eukaryota</taxon>
        <taxon>Viridiplantae</taxon>
        <taxon>Streptophyta</taxon>
        <taxon>Embryophyta</taxon>
        <taxon>Tracheophyta</taxon>
        <taxon>Spermatophyta</taxon>
        <taxon>Magnoliopsida</taxon>
        <taxon>eudicotyledons</taxon>
        <taxon>Gunneridae</taxon>
        <taxon>Pentapetalae</taxon>
        <taxon>rosids</taxon>
        <taxon>fabids</taxon>
        <taxon>Fabales</taxon>
        <taxon>Fabaceae</taxon>
        <taxon>Papilionoideae</taxon>
        <taxon>50 kb inversion clade</taxon>
        <taxon>NPAAA clade</taxon>
        <taxon>indigoferoid/millettioid clade</taxon>
        <taxon>Phaseoleae</taxon>
        <taxon>Cajanus</taxon>
    </lineage>
</organism>